<feature type="compositionally biased region" description="Low complexity" evidence="8">
    <location>
        <begin position="174"/>
        <end position="190"/>
    </location>
</feature>
<evidence type="ECO:0000256" key="8">
    <source>
        <dbReference type="SAM" id="MobiDB-lite"/>
    </source>
</evidence>
<dbReference type="InParanoid" id="S2K9K5"/>
<feature type="compositionally biased region" description="Low complexity" evidence="8">
    <location>
        <begin position="156"/>
        <end position="165"/>
    </location>
</feature>
<protein>
    <recommendedName>
        <fullName evidence="9">C2H2-type domain-containing protein</fullName>
    </recommendedName>
</protein>
<dbReference type="PROSITE" id="PS50157">
    <property type="entry name" value="ZINC_FINGER_C2H2_2"/>
    <property type="match status" value="2"/>
</dbReference>
<organism evidence="10 11">
    <name type="scientific">Mucor circinelloides f. circinelloides (strain 1006PhL)</name>
    <name type="common">Mucormycosis agent</name>
    <name type="synonym">Calyptromyces circinelloides</name>
    <dbReference type="NCBI Taxonomy" id="1220926"/>
    <lineage>
        <taxon>Eukaryota</taxon>
        <taxon>Fungi</taxon>
        <taxon>Fungi incertae sedis</taxon>
        <taxon>Mucoromycota</taxon>
        <taxon>Mucoromycotina</taxon>
        <taxon>Mucoromycetes</taxon>
        <taxon>Mucorales</taxon>
        <taxon>Mucorineae</taxon>
        <taxon>Mucoraceae</taxon>
        <taxon>Mucor</taxon>
    </lineage>
</organism>
<keyword evidence="5" id="KW-0862">Zinc</keyword>
<dbReference type="AlphaFoldDB" id="S2K9K5"/>
<dbReference type="VEuPathDB" id="FungiDB:HMPREF1544_04200"/>
<dbReference type="GO" id="GO:0005634">
    <property type="term" value="C:nucleus"/>
    <property type="evidence" value="ECO:0007669"/>
    <property type="project" value="UniProtKB-SubCell"/>
</dbReference>
<feature type="region of interest" description="Disordered" evidence="8">
    <location>
        <begin position="74"/>
        <end position="111"/>
    </location>
</feature>
<evidence type="ECO:0000256" key="5">
    <source>
        <dbReference type="ARBA" id="ARBA00022833"/>
    </source>
</evidence>
<dbReference type="GO" id="GO:0008270">
    <property type="term" value="F:zinc ion binding"/>
    <property type="evidence" value="ECO:0007669"/>
    <property type="project" value="UniProtKB-KW"/>
</dbReference>
<accession>S2K9K5</accession>
<dbReference type="OrthoDB" id="6077919at2759"/>
<evidence type="ECO:0000256" key="3">
    <source>
        <dbReference type="ARBA" id="ARBA00022737"/>
    </source>
</evidence>
<evidence type="ECO:0000256" key="7">
    <source>
        <dbReference type="PROSITE-ProRule" id="PRU00042"/>
    </source>
</evidence>
<keyword evidence="2" id="KW-0479">Metal-binding</keyword>
<dbReference type="SMART" id="SM00355">
    <property type="entry name" value="ZnF_C2H2"/>
    <property type="match status" value="2"/>
</dbReference>
<keyword evidence="4 7" id="KW-0863">Zinc-finger</keyword>
<evidence type="ECO:0000256" key="1">
    <source>
        <dbReference type="ARBA" id="ARBA00004123"/>
    </source>
</evidence>
<proteinExistence type="predicted"/>
<evidence type="ECO:0000256" key="4">
    <source>
        <dbReference type="ARBA" id="ARBA00022771"/>
    </source>
</evidence>
<evidence type="ECO:0000259" key="9">
    <source>
        <dbReference type="PROSITE" id="PS50157"/>
    </source>
</evidence>
<feature type="region of interest" description="Disordered" evidence="8">
    <location>
        <begin position="156"/>
        <end position="190"/>
    </location>
</feature>
<dbReference type="Pfam" id="PF00096">
    <property type="entry name" value="zf-C2H2"/>
    <property type="match status" value="2"/>
</dbReference>
<dbReference type="EMBL" id="KE123942">
    <property type="protein sequence ID" value="EPB88940.1"/>
    <property type="molecule type" value="Genomic_DNA"/>
</dbReference>
<dbReference type="PROSITE" id="PS00028">
    <property type="entry name" value="ZINC_FINGER_C2H2_1"/>
    <property type="match status" value="2"/>
</dbReference>
<evidence type="ECO:0000256" key="2">
    <source>
        <dbReference type="ARBA" id="ARBA00022723"/>
    </source>
</evidence>
<evidence type="ECO:0000313" key="11">
    <source>
        <dbReference type="Proteomes" id="UP000014254"/>
    </source>
</evidence>
<evidence type="ECO:0000256" key="6">
    <source>
        <dbReference type="ARBA" id="ARBA00023242"/>
    </source>
</evidence>
<dbReference type="eggNOG" id="KOG1721">
    <property type="taxonomic scope" value="Eukaryota"/>
</dbReference>
<keyword evidence="11" id="KW-1185">Reference proteome</keyword>
<dbReference type="Proteomes" id="UP000014254">
    <property type="component" value="Unassembled WGS sequence"/>
</dbReference>
<dbReference type="OMA" id="CERHRRT"/>
<feature type="domain" description="C2H2-type" evidence="9">
    <location>
        <begin position="198"/>
        <end position="225"/>
    </location>
</feature>
<dbReference type="GO" id="GO:0000981">
    <property type="term" value="F:DNA-binding transcription factor activity, RNA polymerase II-specific"/>
    <property type="evidence" value="ECO:0007669"/>
    <property type="project" value="TreeGrafter"/>
</dbReference>
<dbReference type="InterPro" id="IPR013087">
    <property type="entry name" value="Znf_C2H2_type"/>
</dbReference>
<dbReference type="PANTHER" id="PTHR24394">
    <property type="entry name" value="ZINC FINGER PROTEIN"/>
    <property type="match status" value="1"/>
</dbReference>
<dbReference type="Gene3D" id="3.30.160.60">
    <property type="entry name" value="Classic Zinc Finger"/>
    <property type="match status" value="2"/>
</dbReference>
<dbReference type="SUPFAM" id="SSF57667">
    <property type="entry name" value="beta-beta-alpha zinc fingers"/>
    <property type="match status" value="1"/>
</dbReference>
<sequence>MESAVEAARSLQQLSSASAGSSCFHCSPAPAAAAVPSSYSCCTAFHHQQPFHAQLATSFGGHRRTVSASVEAPCHRHPQHHVSYPLPPPAAGSMPEASSSPYSHHPHSNSQCQHRYYAPYTHHQHPPTHYFPRRARAHTTSGYPPTMLYHMHANQQASAAANTTNEMQTPFSPPSSSSSSSVSATTTAKNSSAVNHRYHCHHCRKSFSRPSSLRIHIYSHTGEKPFKCHYQGCGRSFSVHSNMRRHLRVHYYPQQQQQQPGTTAQMNSSMRLPLVPSLRNPSYSDEEDIEVKEEQNHKQCLMLMRQQTDYNKQQQTRCYTNV</sequence>
<dbReference type="STRING" id="1220926.S2K9K5"/>
<reference evidence="11" key="1">
    <citation type="submission" date="2013-05" db="EMBL/GenBank/DDBJ databases">
        <title>The Genome sequence of Mucor circinelloides f. circinelloides 1006PhL.</title>
        <authorList>
            <consortium name="The Broad Institute Genomics Platform"/>
            <person name="Cuomo C."/>
            <person name="Earl A."/>
            <person name="Findley K."/>
            <person name="Lee S.C."/>
            <person name="Walker B."/>
            <person name="Young S."/>
            <person name="Zeng Q."/>
            <person name="Gargeya S."/>
            <person name="Fitzgerald M."/>
            <person name="Haas B."/>
            <person name="Abouelleil A."/>
            <person name="Allen A.W."/>
            <person name="Alvarado L."/>
            <person name="Arachchi H.M."/>
            <person name="Berlin A.M."/>
            <person name="Chapman S.B."/>
            <person name="Gainer-Dewar J."/>
            <person name="Goldberg J."/>
            <person name="Griggs A."/>
            <person name="Gujja S."/>
            <person name="Hansen M."/>
            <person name="Howarth C."/>
            <person name="Imamovic A."/>
            <person name="Ireland A."/>
            <person name="Larimer J."/>
            <person name="McCowan C."/>
            <person name="Murphy C."/>
            <person name="Pearson M."/>
            <person name="Poon T.W."/>
            <person name="Priest M."/>
            <person name="Roberts A."/>
            <person name="Saif S."/>
            <person name="Shea T."/>
            <person name="Sisk P."/>
            <person name="Sykes S."/>
            <person name="Wortman J."/>
            <person name="Nusbaum C."/>
            <person name="Birren B."/>
        </authorList>
    </citation>
    <scope>NUCLEOTIDE SEQUENCE [LARGE SCALE GENOMIC DNA]</scope>
    <source>
        <strain evidence="11">1006PhL</strain>
    </source>
</reference>
<gene>
    <name evidence="10" type="ORF">HMPREF1544_04200</name>
</gene>
<comment type="subcellular location">
    <subcellularLocation>
        <location evidence="1">Nucleus</location>
    </subcellularLocation>
</comment>
<feature type="domain" description="C2H2-type" evidence="9">
    <location>
        <begin position="226"/>
        <end position="255"/>
    </location>
</feature>
<name>S2K9K5_MUCC1</name>
<keyword evidence="3" id="KW-0677">Repeat</keyword>
<evidence type="ECO:0000313" key="10">
    <source>
        <dbReference type="EMBL" id="EPB88940.1"/>
    </source>
</evidence>
<dbReference type="PANTHER" id="PTHR24394:SF29">
    <property type="entry name" value="MYONEURIN"/>
    <property type="match status" value="1"/>
</dbReference>
<keyword evidence="6" id="KW-0539">Nucleus</keyword>
<dbReference type="InterPro" id="IPR036236">
    <property type="entry name" value="Znf_C2H2_sf"/>
</dbReference>
<dbReference type="FunFam" id="3.30.160.60:FF:001102">
    <property type="entry name" value="Transcription factor IIIA"/>
    <property type="match status" value="1"/>
</dbReference>